<gene>
    <name evidence="3" type="ORF">GCM10007216_18500</name>
</gene>
<dbReference type="InterPro" id="IPR034074">
    <property type="entry name" value="Y4bN_pept_dom"/>
</dbReference>
<dbReference type="RefSeq" id="WP_166761374.1">
    <property type="nucleotide sequence ID" value="NZ_BMCJ01000003.1"/>
</dbReference>
<organism evidence="3 4">
    <name type="scientific">Thalassobacillus devorans</name>
    <dbReference type="NCBI Taxonomy" id="279813"/>
    <lineage>
        <taxon>Bacteria</taxon>
        <taxon>Bacillati</taxon>
        <taxon>Bacillota</taxon>
        <taxon>Bacilli</taxon>
        <taxon>Bacillales</taxon>
        <taxon>Bacillaceae</taxon>
        <taxon>Thalassobacillus</taxon>
    </lineage>
</organism>
<dbReference type="SUPFAM" id="SSF52743">
    <property type="entry name" value="Subtilisin-like"/>
    <property type="match status" value="1"/>
</dbReference>
<sequence length="849" mass="96891">MERPLLFFSEPSLSSRDRRPFPPRQPHIPSSERQTVRIEPKLQSLVDALDRKSANLSDGSVGFLPEETLVFEIIGSIDQFVNAVRKIEGLEWLCELEESFEPDEDFYLENDGEKEEKELNGRLYFIMTDQTALQQLIGLWEIYKTGEKLPHGLGRWKHLFAYLRDIRNWNINDRLDGTGLLEDWQERVDRNEEVIQFEIELWFRSIQSKRDEVYHKVKSMIEECNGEIIQETVIENISYHGILVSTPINVFEVISESDAISFIRSEHIMFFRPIGQISTKIPHSEEHLITEDDRSGEVMDDPIIALFDGLPIENHELLRDRIKVDDPDNLSTDYNVTERRHGTSMASLIIHGELDEESHPLNRKIYVRPIMKPNERDFSEIRSECMPLNTLPIDLVYKAVKRLFEGDEEGEAVAPNVKIINLSIGDMARPFDRFLSPWARLLDWLSFKYNVLFIVSAGNFIDHMVLNVRKDEFNSLTPENKEVAAIKTILQEAQHRRILTPSESINALTVGASHYDSSSYVQSSHRLDIFSNQYMLSPISRLGLGHRRSIKPEILMPGGKQLYQEDIVGRDGLALLRIVDSLQPPGQRVALPGTQGHLNKTGYTRGTSNSTALATRNGALLYDELLEILGENKERVNITLLIKALLVHGASWESTLSIIEGALNEGEKKNLRDRIVPRLIGYGVSDITRILEPKPYRATIIGTNKLTKDEAHEYTIPLPPSLSSKDVWRRLTITLAWFSPVNALNQKYRQAKLSFTPPQEDILVTRTEADHNSVKRGTLQHEILEGEQAVPFVDGSNLEIKVNCQEDAGGLGDIEVPYSLVVTFEVAEGVDIEVYNEIRERIIQPVRVQ</sequence>
<reference evidence="4" key="1">
    <citation type="journal article" date="2019" name="Int. J. Syst. Evol. Microbiol.">
        <title>The Global Catalogue of Microorganisms (GCM) 10K type strain sequencing project: providing services to taxonomists for standard genome sequencing and annotation.</title>
        <authorList>
            <consortium name="The Broad Institute Genomics Platform"/>
            <consortium name="The Broad Institute Genome Sequencing Center for Infectious Disease"/>
            <person name="Wu L."/>
            <person name="Ma J."/>
        </authorList>
    </citation>
    <scope>NUCLEOTIDE SEQUENCE [LARGE SCALE GENOMIC DNA]</scope>
    <source>
        <strain evidence="4">CCM 7282</strain>
    </source>
</reference>
<dbReference type="GO" id="GO:0006508">
    <property type="term" value="P:proteolysis"/>
    <property type="evidence" value="ECO:0007669"/>
    <property type="project" value="UniProtKB-KW"/>
</dbReference>
<evidence type="ECO:0000259" key="2">
    <source>
        <dbReference type="Pfam" id="PF00082"/>
    </source>
</evidence>
<feature type="compositionally biased region" description="Low complexity" evidence="1">
    <location>
        <begin position="1"/>
        <end position="14"/>
    </location>
</feature>
<accession>A0ABQ1P312</accession>
<dbReference type="Pfam" id="PF00082">
    <property type="entry name" value="Peptidase_S8"/>
    <property type="match status" value="1"/>
</dbReference>
<comment type="caution">
    <text evidence="3">The sequence shown here is derived from an EMBL/GenBank/DDBJ whole genome shotgun (WGS) entry which is preliminary data.</text>
</comment>
<dbReference type="InterPro" id="IPR000209">
    <property type="entry name" value="Peptidase_S8/S53_dom"/>
</dbReference>
<keyword evidence="3" id="KW-0378">Hydrolase</keyword>
<keyword evidence="3" id="KW-0645">Protease</keyword>
<dbReference type="GO" id="GO:0008233">
    <property type="term" value="F:peptidase activity"/>
    <property type="evidence" value="ECO:0007669"/>
    <property type="project" value="UniProtKB-KW"/>
</dbReference>
<dbReference type="Gene3D" id="3.40.50.200">
    <property type="entry name" value="Peptidase S8/S53 domain"/>
    <property type="match status" value="1"/>
</dbReference>
<dbReference type="CDD" id="cd04847">
    <property type="entry name" value="Peptidases_S8_Subtilisin_like_2"/>
    <property type="match status" value="1"/>
</dbReference>
<dbReference type="InterPro" id="IPR036852">
    <property type="entry name" value="Peptidase_S8/S53_dom_sf"/>
</dbReference>
<dbReference type="Proteomes" id="UP000619534">
    <property type="component" value="Unassembled WGS sequence"/>
</dbReference>
<name>A0ABQ1P312_9BACI</name>
<evidence type="ECO:0000313" key="4">
    <source>
        <dbReference type="Proteomes" id="UP000619534"/>
    </source>
</evidence>
<evidence type="ECO:0000256" key="1">
    <source>
        <dbReference type="SAM" id="MobiDB-lite"/>
    </source>
</evidence>
<protein>
    <submittedName>
        <fullName evidence="3">Serine protease</fullName>
    </submittedName>
</protein>
<proteinExistence type="predicted"/>
<keyword evidence="4" id="KW-1185">Reference proteome</keyword>
<feature type="region of interest" description="Disordered" evidence="1">
    <location>
        <begin position="1"/>
        <end position="34"/>
    </location>
</feature>
<feature type="domain" description="Peptidase S8/S53" evidence="2">
    <location>
        <begin position="305"/>
        <end position="683"/>
    </location>
</feature>
<dbReference type="EMBL" id="BMCJ01000003">
    <property type="protein sequence ID" value="GGC88066.1"/>
    <property type="molecule type" value="Genomic_DNA"/>
</dbReference>
<evidence type="ECO:0000313" key="3">
    <source>
        <dbReference type="EMBL" id="GGC88066.1"/>
    </source>
</evidence>